<dbReference type="Proteomes" id="UP000499080">
    <property type="component" value="Unassembled WGS sequence"/>
</dbReference>
<dbReference type="EMBL" id="BGPR01003329">
    <property type="protein sequence ID" value="GBM86670.1"/>
    <property type="molecule type" value="Genomic_DNA"/>
</dbReference>
<keyword evidence="2" id="KW-1185">Reference proteome</keyword>
<reference evidence="1 2" key="1">
    <citation type="journal article" date="2019" name="Sci. Rep.">
        <title>Orb-weaving spider Araneus ventricosus genome elucidates the spidroin gene catalogue.</title>
        <authorList>
            <person name="Kono N."/>
            <person name="Nakamura H."/>
            <person name="Ohtoshi R."/>
            <person name="Moran D.A.P."/>
            <person name="Shinohara A."/>
            <person name="Yoshida Y."/>
            <person name="Fujiwara M."/>
            <person name="Mori M."/>
            <person name="Tomita M."/>
            <person name="Arakawa K."/>
        </authorList>
    </citation>
    <scope>NUCLEOTIDE SEQUENCE [LARGE SCALE GENOMIC DNA]</scope>
</reference>
<comment type="caution">
    <text evidence="1">The sequence shown here is derived from an EMBL/GenBank/DDBJ whole genome shotgun (WGS) entry which is preliminary data.</text>
</comment>
<organism evidence="1 2">
    <name type="scientific">Araneus ventricosus</name>
    <name type="common">Orbweaver spider</name>
    <name type="synonym">Epeira ventricosa</name>
    <dbReference type="NCBI Taxonomy" id="182803"/>
    <lineage>
        <taxon>Eukaryota</taxon>
        <taxon>Metazoa</taxon>
        <taxon>Ecdysozoa</taxon>
        <taxon>Arthropoda</taxon>
        <taxon>Chelicerata</taxon>
        <taxon>Arachnida</taxon>
        <taxon>Araneae</taxon>
        <taxon>Araneomorphae</taxon>
        <taxon>Entelegynae</taxon>
        <taxon>Araneoidea</taxon>
        <taxon>Araneidae</taxon>
        <taxon>Araneus</taxon>
    </lineage>
</organism>
<dbReference type="AlphaFoldDB" id="A0A4Y2J9F2"/>
<sequence>MGTVSYIPAVHENELAACLKSVARWGYPLAHKEIKISVSDFVIKSKESTNELDVHLQKYCRFKDDMPEEDWVSSFMHRHNLSAKKPSILERSQRDKIEKNKHQIYVFMVLYP</sequence>
<evidence type="ECO:0000313" key="1">
    <source>
        <dbReference type="EMBL" id="GBM86670.1"/>
    </source>
</evidence>
<gene>
    <name evidence="1" type="ORF">AVEN_87432_1</name>
</gene>
<protein>
    <recommendedName>
        <fullName evidence="3">HTH CENPB-type domain-containing protein</fullName>
    </recommendedName>
</protein>
<name>A0A4Y2J9F2_ARAVE</name>
<proteinExistence type="predicted"/>
<dbReference type="OrthoDB" id="6773153at2759"/>
<evidence type="ECO:0000313" key="2">
    <source>
        <dbReference type="Proteomes" id="UP000499080"/>
    </source>
</evidence>
<accession>A0A4Y2J9F2</accession>
<evidence type="ECO:0008006" key="3">
    <source>
        <dbReference type="Google" id="ProtNLM"/>
    </source>
</evidence>